<accession>A0A183P070</accession>
<evidence type="ECO:0000313" key="3">
    <source>
        <dbReference type="EMBL" id="VDP41286.1"/>
    </source>
</evidence>
<sequence>MKDSVDAQHRDKQTGFRNDQSCTDQIATLWIIVEQPVEWNLSLYINFLEHRRAFGSVDRRTLWKLLRHHGLPEIISIIRNSSEVLLCKVVHGGQLADAFKVMTGVRQGCLLAPFLFLLVVGWNTKNSTSEVKHGIQWTGWMDATRLFGLHRSSEPSTPCTATNAGREKRCSSSLCISKPQHTQGKKQNFQLQHGEHQLNHT</sequence>
<organism evidence="3 4">
    <name type="scientific">Schistosoma mattheei</name>
    <dbReference type="NCBI Taxonomy" id="31246"/>
    <lineage>
        <taxon>Eukaryota</taxon>
        <taxon>Metazoa</taxon>
        <taxon>Spiralia</taxon>
        <taxon>Lophotrochozoa</taxon>
        <taxon>Platyhelminthes</taxon>
        <taxon>Trematoda</taxon>
        <taxon>Digenea</taxon>
        <taxon>Strigeidida</taxon>
        <taxon>Schistosomatoidea</taxon>
        <taxon>Schistosomatidae</taxon>
        <taxon>Schistosoma</taxon>
    </lineage>
</organism>
<gene>
    <name evidence="3" type="ORF">SMTD_LOCUS7756</name>
</gene>
<dbReference type="Pfam" id="PF00078">
    <property type="entry name" value="RVT_1"/>
    <property type="match status" value="1"/>
</dbReference>
<evidence type="ECO:0000256" key="1">
    <source>
        <dbReference type="SAM" id="MobiDB-lite"/>
    </source>
</evidence>
<dbReference type="STRING" id="31246.A0A183P070"/>
<dbReference type="EMBL" id="UZAL01028446">
    <property type="protein sequence ID" value="VDP41286.1"/>
    <property type="molecule type" value="Genomic_DNA"/>
</dbReference>
<dbReference type="InterPro" id="IPR000477">
    <property type="entry name" value="RT_dom"/>
</dbReference>
<feature type="region of interest" description="Disordered" evidence="1">
    <location>
        <begin position="181"/>
        <end position="201"/>
    </location>
</feature>
<reference evidence="3 4" key="1">
    <citation type="submission" date="2018-11" db="EMBL/GenBank/DDBJ databases">
        <authorList>
            <consortium name="Pathogen Informatics"/>
        </authorList>
    </citation>
    <scope>NUCLEOTIDE SEQUENCE [LARGE SCALE GENOMIC DNA]</scope>
    <source>
        <strain>Denwood</strain>
        <strain evidence="4">Zambia</strain>
    </source>
</reference>
<feature type="domain" description="Reverse transcriptase" evidence="2">
    <location>
        <begin position="9"/>
        <end position="142"/>
    </location>
</feature>
<evidence type="ECO:0000313" key="4">
    <source>
        <dbReference type="Proteomes" id="UP000269396"/>
    </source>
</evidence>
<name>A0A183P070_9TREM</name>
<protein>
    <recommendedName>
        <fullName evidence="2">Reverse transcriptase domain-containing protein</fullName>
    </recommendedName>
</protein>
<evidence type="ECO:0000259" key="2">
    <source>
        <dbReference type="Pfam" id="PF00078"/>
    </source>
</evidence>
<dbReference type="Proteomes" id="UP000269396">
    <property type="component" value="Unassembled WGS sequence"/>
</dbReference>
<dbReference type="PANTHER" id="PTHR47027">
    <property type="entry name" value="REVERSE TRANSCRIPTASE DOMAIN-CONTAINING PROTEIN"/>
    <property type="match status" value="1"/>
</dbReference>
<dbReference type="AlphaFoldDB" id="A0A183P070"/>
<feature type="compositionally biased region" description="Polar residues" evidence="1">
    <location>
        <begin position="181"/>
        <end position="191"/>
    </location>
</feature>
<keyword evidence="4" id="KW-1185">Reference proteome</keyword>
<dbReference type="PANTHER" id="PTHR47027:SF25">
    <property type="entry name" value="REVERSE TRANSCRIPTASE DOMAIN-CONTAINING PROTEIN"/>
    <property type="match status" value="1"/>
</dbReference>
<proteinExistence type="predicted"/>